<dbReference type="Proteomes" id="UP000244488">
    <property type="component" value="Unassembled WGS sequence"/>
</dbReference>
<proteinExistence type="predicted"/>
<feature type="compositionally biased region" description="Basic and acidic residues" evidence="1">
    <location>
        <begin position="167"/>
        <end position="178"/>
    </location>
</feature>
<name>A0A2T6J212_TOXGO</name>
<protein>
    <submittedName>
        <fullName evidence="2">Rab18/RabC-family small GTPase</fullName>
    </submittedName>
</protein>
<sequence length="244" mass="27083">MPRRVELKTKFFHVTCFAKTHICVCRQRRQQPAVLLESAVMARRDLSLLDERRCSSHAGRKQSGQANCASRAPRGRSLCVPERHAFRGDICQDAPGRRPRVRRAGAENLGYAVTPRQHIPHRSRTTPTVSRSRGRCAECGRRVFLLTEKAFKQKPRKRGGFENDSDADNRSAGERCKQDTPSGASCASLLLPGCLPLENPTSTHDSQEAVVACMYTACVCMRLGFPSAVCVRPQRPGVDLLLSL</sequence>
<evidence type="ECO:0000313" key="2">
    <source>
        <dbReference type="EMBL" id="PUA91632.1"/>
    </source>
</evidence>
<accession>A0A2T6J212</accession>
<feature type="region of interest" description="Disordered" evidence="1">
    <location>
        <begin position="155"/>
        <end position="182"/>
    </location>
</feature>
<gene>
    <name evidence="2" type="ORF">TGBR9_313190</name>
</gene>
<reference evidence="2 3" key="1">
    <citation type="journal article" date="2016" name="Nat. Commun.">
        <title>Local admixture of amplified and diversified secreted pathogenesis determinants shapes mosaic Toxoplasma gondii genomes.</title>
        <authorList>
            <person name="Lorenzi H."/>
            <person name="Khan A."/>
            <person name="Behnke M.S."/>
            <person name="Namasivayam S."/>
            <person name="Swapna L.S."/>
            <person name="Hadjithomas M."/>
            <person name="Karamycheva S."/>
            <person name="Pinney D."/>
            <person name="Brunk B.P."/>
            <person name="Ajioka J.W."/>
            <person name="Ajzenberg D."/>
            <person name="Boothroyd J.C."/>
            <person name="Boyle J.P."/>
            <person name="Darde M.L."/>
            <person name="Diaz-Miranda M.A."/>
            <person name="Dubey J.P."/>
            <person name="Fritz H.M."/>
            <person name="Gennari S.M."/>
            <person name="Gregory B.D."/>
            <person name="Kim K."/>
            <person name="Saeij J.P."/>
            <person name="Su C."/>
            <person name="White M.W."/>
            <person name="Zhu X.Q."/>
            <person name="Howe D.K."/>
            <person name="Rosenthal B.M."/>
            <person name="Grigg M.E."/>
            <person name="Parkinson J."/>
            <person name="Liu L."/>
            <person name="Kissinger J.C."/>
            <person name="Roos D.S."/>
            <person name="Sibley L.D."/>
        </authorList>
    </citation>
    <scope>NUCLEOTIDE SEQUENCE [LARGE SCALE GENOMIC DNA]</scope>
    <source>
        <strain evidence="2 3">TgCATBr9</strain>
    </source>
</reference>
<evidence type="ECO:0000256" key="1">
    <source>
        <dbReference type="SAM" id="MobiDB-lite"/>
    </source>
</evidence>
<evidence type="ECO:0000313" key="3">
    <source>
        <dbReference type="Proteomes" id="UP000244488"/>
    </source>
</evidence>
<dbReference type="VEuPathDB" id="ToxoDB:TGBR9_313190"/>
<comment type="caution">
    <text evidence="2">The sequence shown here is derived from an EMBL/GenBank/DDBJ whole genome shotgun (WGS) entry which is preliminary data.</text>
</comment>
<organism evidence="2 3">
    <name type="scientific">Toxoplasma gondii TgCATBr9</name>
    <dbReference type="NCBI Taxonomy" id="943120"/>
    <lineage>
        <taxon>Eukaryota</taxon>
        <taxon>Sar</taxon>
        <taxon>Alveolata</taxon>
        <taxon>Apicomplexa</taxon>
        <taxon>Conoidasida</taxon>
        <taxon>Coccidia</taxon>
        <taxon>Eucoccidiorida</taxon>
        <taxon>Eimeriorina</taxon>
        <taxon>Sarcocystidae</taxon>
        <taxon>Toxoplasma</taxon>
    </lineage>
</organism>
<dbReference type="EMBL" id="AFHV02000486">
    <property type="protein sequence ID" value="PUA91632.1"/>
    <property type="molecule type" value="Genomic_DNA"/>
</dbReference>
<dbReference type="AlphaFoldDB" id="A0A2T6J212"/>